<dbReference type="NCBIfam" id="TIGR02487">
    <property type="entry name" value="NrdD"/>
    <property type="match status" value="1"/>
</dbReference>
<organism evidence="5 6">
    <name type="scientific">Thermanaeromonas toyohensis ToBE</name>
    <dbReference type="NCBI Taxonomy" id="698762"/>
    <lineage>
        <taxon>Bacteria</taxon>
        <taxon>Bacillati</taxon>
        <taxon>Bacillota</taxon>
        <taxon>Clostridia</taxon>
        <taxon>Neomoorellales</taxon>
        <taxon>Neomoorellaceae</taxon>
        <taxon>Thermanaeromonas</taxon>
    </lineage>
</organism>
<evidence type="ECO:0000256" key="1">
    <source>
        <dbReference type="ARBA" id="ARBA00022741"/>
    </source>
</evidence>
<dbReference type="GO" id="GO:0004748">
    <property type="term" value="F:ribonucleoside-diphosphate reductase activity, thioredoxin disulfide as acceptor"/>
    <property type="evidence" value="ECO:0007669"/>
    <property type="project" value="TreeGrafter"/>
</dbReference>
<keyword evidence="1 3" id="KW-0547">Nucleotide-binding</keyword>
<dbReference type="STRING" id="698762.SAMN00808754_0410"/>
<sequence>MLPKKIIKRDGRVVDFDQERIINAIFKAAKAVGGQDRRLACELANQVTALIAQKFTDRLPTVEDVQDLVEKVLIENGHARTAKAYILYRQQHAEWRDFRNLLVNVEKMVQDYLDGRDWRINENSNMNYSLQGLNNHIISAVTSKYWLEKVYPPEIRRAHEEGFIHIHDLSLLAPYCCGWDLADLLETGFAGVGQKVESAPPKHFRTALGQIANFFYTLQGEAAGAQAFSNFDTYLAPFIRYDGLDYREVKQAMQEFIFNLNVPTRVGFQTPFVNITLDVVVPQILANEPVIIGGKRQKACYGEFQKEVDWLNQAFCEVMMEGDARGRIFTFPIPTYNITDEFPWESPVAERILAMTAKYGIPYFANFINSDLKPEDVRSMCCRLRLDNRELKKRGGGLFGANPLTGSIGVVTINLPRLGYLSSTEEEFFLKLKQYMDLAKESLLIKRGVLEKLTEQGLYPYSRFYLRHVKERFGRYWENHFNTIGIVGMHEALLNFLGQGIETAEGRQFALKVLDFMREVLTSYQEETGQLFNLEATPAEGTSYRLARLDKSLYPDIITSGRQEPYYTNSTHLPVDATCDVFEALEHQDELQIRYTGGTVFHAYLGERVTDLTACRKFLQRVFTNFRLPYLTITPTFSVCPEHGYLAGEQWTCPSCGQETEVWSRIVGYYRPVKNWNKGKQAEFNMRRTFLLEGAAG</sequence>
<dbReference type="Gene3D" id="3.20.70.20">
    <property type="match status" value="1"/>
</dbReference>
<dbReference type="PANTHER" id="PTHR21075:SF0">
    <property type="entry name" value="ANAEROBIC RIBONUCLEOSIDE-TRIPHOSPHATE REDUCTASE"/>
    <property type="match status" value="1"/>
</dbReference>
<proteinExistence type="predicted"/>
<keyword evidence="6" id="KW-1185">Reference proteome</keyword>
<dbReference type="NCBIfam" id="NF006126">
    <property type="entry name" value="PRK08270.1"/>
    <property type="match status" value="1"/>
</dbReference>
<keyword evidence="2 3" id="KW-0067">ATP-binding</keyword>
<evidence type="ECO:0000259" key="4">
    <source>
        <dbReference type="PROSITE" id="PS51161"/>
    </source>
</evidence>
<dbReference type="Pfam" id="PF03477">
    <property type="entry name" value="ATP-cone"/>
    <property type="match status" value="1"/>
</dbReference>
<evidence type="ECO:0000256" key="3">
    <source>
        <dbReference type="PROSITE-ProRule" id="PRU00492"/>
    </source>
</evidence>
<dbReference type="GO" id="GO:0008998">
    <property type="term" value="F:ribonucleoside-triphosphate reductase (thioredoxin) activity"/>
    <property type="evidence" value="ECO:0007669"/>
    <property type="project" value="InterPro"/>
</dbReference>
<dbReference type="InterPro" id="IPR012833">
    <property type="entry name" value="NrdD"/>
</dbReference>
<dbReference type="SUPFAM" id="SSF51998">
    <property type="entry name" value="PFL-like glycyl radical enzymes"/>
    <property type="match status" value="1"/>
</dbReference>
<reference evidence="5 6" key="1">
    <citation type="submission" date="2017-04" db="EMBL/GenBank/DDBJ databases">
        <authorList>
            <person name="Afonso C.L."/>
            <person name="Miller P.J."/>
            <person name="Scott M.A."/>
            <person name="Spackman E."/>
            <person name="Goraichik I."/>
            <person name="Dimitrov K.M."/>
            <person name="Suarez D.L."/>
            <person name="Swayne D.E."/>
        </authorList>
    </citation>
    <scope>NUCLEOTIDE SEQUENCE [LARGE SCALE GENOMIC DNA]</scope>
    <source>
        <strain evidence="5 6">ToBE</strain>
    </source>
</reference>
<dbReference type="OrthoDB" id="9804622at2"/>
<dbReference type="GO" id="GO:0031250">
    <property type="term" value="C:anaerobic ribonucleoside-triphosphate reductase complex"/>
    <property type="evidence" value="ECO:0007669"/>
    <property type="project" value="TreeGrafter"/>
</dbReference>
<evidence type="ECO:0000313" key="6">
    <source>
        <dbReference type="Proteomes" id="UP000192569"/>
    </source>
</evidence>
<protein>
    <submittedName>
        <fullName evidence="5">Ribonucleoside-triphosphate reductase class III catalytic subunit</fullName>
    </submittedName>
</protein>
<evidence type="ECO:0000256" key="2">
    <source>
        <dbReference type="ARBA" id="ARBA00022840"/>
    </source>
</evidence>
<dbReference type="EMBL" id="LT838272">
    <property type="protein sequence ID" value="SMB91238.1"/>
    <property type="molecule type" value="Genomic_DNA"/>
</dbReference>
<dbReference type="GO" id="GO:0009265">
    <property type="term" value="P:2'-deoxyribonucleotide biosynthetic process"/>
    <property type="evidence" value="ECO:0007669"/>
    <property type="project" value="TreeGrafter"/>
</dbReference>
<dbReference type="CDD" id="cd01675">
    <property type="entry name" value="RNR_III"/>
    <property type="match status" value="1"/>
</dbReference>
<dbReference type="GO" id="GO:0005524">
    <property type="term" value="F:ATP binding"/>
    <property type="evidence" value="ECO:0007669"/>
    <property type="project" value="UniProtKB-UniRule"/>
</dbReference>
<dbReference type="Proteomes" id="UP000192569">
    <property type="component" value="Chromosome I"/>
</dbReference>
<feature type="domain" description="ATP-cone" evidence="4">
    <location>
        <begin position="4"/>
        <end position="96"/>
    </location>
</feature>
<gene>
    <name evidence="5" type="ORF">SAMN00808754_0410</name>
</gene>
<evidence type="ECO:0000313" key="5">
    <source>
        <dbReference type="EMBL" id="SMB91238.1"/>
    </source>
</evidence>
<dbReference type="AlphaFoldDB" id="A0A1W1VCZ1"/>
<accession>A0A1W1VCZ1</accession>
<dbReference type="InterPro" id="IPR005144">
    <property type="entry name" value="ATP-cone_dom"/>
</dbReference>
<dbReference type="RefSeq" id="WP_084663546.1">
    <property type="nucleotide sequence ID" value="NZ_LT838272.1"/>
</dbReference>
<dbReference type="Pfam" id="PF13597">
    <property type="entry name" value="NRDD"/>
    <property type="match status" value="1"/>
</dbReference>
<name>A0A1W1VCZ1_9FIRM</name>
<dbReference type="PANTHER" id="PTHR21075">
    <property type="entry name" value="ANAEROBIC RIBONUCLEOSIDE-TRIPHOSPHATE REDUCTASE"/>
    <property type="match status" value="1"/>
</dbReference>
<dbReference type="GO" id="GO:0006260">
    <property type="term" value="P:DNA replication"/>
    <property type="evidence" value="ECO:0007669"/>
    <property type="project" value="InterPro"/>
</dbReference>
<dbReference type="PROSITE" id="PS51161">
    <property type="entry name" value="ATP_CONE"/>
    <property type="match status" value="1"/>
</dbReference>